<dbReference type="PANTHER" id="PTHR35908:SF1">
    <property type="entry name" value="CONSERVED PROTEIN"/>
    <property type="match status" value="1"/>
</dbReference>
<accession>A0ABT8HJP4</accession>
<protein>
    <submittedName>
        <fullName evidence="2">VOC family protein</fullName>
    </submittedName>
</protein>
<keyword evidence="3" id="KW-1185">Reference proteome</keyword>
<evidence type="ECO:0000313" key="3">
    <source>
        <dbReference type="Proteomes" id="UP001172687"/>
    </source>
</evidence>
<dbReference type="InterPro" id="IPR037523">
    <property type="entry name" value="VOC_core"/>
</dbReference>
<evidence type="ECO:0000259" key="1">
    <source>
        <dbReference type="PROSITE" id="PS51819"/>
    </source>
</evidence>
<dbReference type="SUPFAM" id="SSF54593">
    <property type="entry name" value="Glyoxalase/Bleomycin resistance protein/Dihydroxybiphenyl dioxygenase"/>
    <property type="match status" value="1"/>
</dbReference>
<dbReference type="PANTHER" id="PTHR35908">
    <property type="entry name" value="HYPOTHETICAL FUSION PROTEIN"/>
    <property type="match status" value="1"/>
</dbReference>
<name>A0ABT8HJP4_MYCAO</name>
<dbReference type="InterPro" id="IPR041581">
    <property type="entry name" value="Glyoxalase_6"/>
</dbReference>
<dbReference type="EMBL" id="JAUHTC010000085">
    <property type="protein sequence ID" value="MDN4520984.1"/>
    <property type="molecule type" value="Genomic_DNA"/>
</dbReference>
<sequence length="116" mass="12685">MGLRFSEICIDATDIRMLSAWWSQVLGWPAENTDDGDVTLRAPGGVGPDWLFLAVPEGKAVKNRIHFDFTPDDQDAEVERVIGLGARRVDIGQGEQSWVVLADPEGNEFCILAADG</sequence>
<comment type="caution">
    <text evidence="2">The sequence shown here is derived from an EMBL/GenBank/DDBJ whole genome shotgun (WGS) entry which is preliminary data.</text>
</comment>
<dbReference type="CDD" id="cd06587">
    <property type="entry name" value="VOC"/>
    <property type="match status" value="1"/>
</dbReference>
<feature type="domain" description="VOC" evidence="1">
    <location>
        <begin position="4"/>
        <end position="114"/>
    </location>
</feature>
<dbReference type="RefSeq" id="WP_011781673.1">
    <property type="nucleotide sequence ID" value="NZ_CP070380.1"/>
</dbReference>
<reference evidence="2" key="1">
    <citation type="submission" date="2023-07" db="EMBL/GenBank/DDBJ databases">
        <title>Degradation of tert-butanol by M. austroafricanum TBA100.</title>
        <authorList>
            <person name="Helbich S."/>
            <person name="Vainshtein Y."/>
        </authorList>
    </citation>
    <scope>NUCLEOTIDE SEQUENCE</scope>
    <source>
        <strain evidence="2">TBA100</strain>
    </source>
</reference>
<organism evidence="2 3">
    <name type="scientific">Mycolicibacterium austroafricanum</name>
    <name type="common">Mycobacterium austroafricanum</name>
    <dbReference type="NCBI Taxonomy" id="39687"/>
    <lineage>
        <taxon>Bacteria</taxon>
        <taxon>Bacillati</taxon>
        <taxon>Actinomycetota</taxon>
        <taxon>Actinomycetes</taxon>
        <taxon>Mycobacteriales</taxon>
        <taxon>Mycobacteriaceae</taxon>
        <taxon>Mycolicibacterium</taxon>
    </lineage>
</organism>
<gene>
    <name evidence="2" type="ORF">QYF68_24640</name>
</gene>
<dbReference type="Proteomes" id="UP001172687">
    <property type="component" value="Unassembled WGS sequence"/>
</dbReference>
<dbReference type="PROSITE" id="PS51819">
    <property type="entry name" value="VOC"/>
    <property type="match status" value="1"/>
</dbReference>
<dbReference type="InterPro" id="IPR029068">
    <property type="entry name" value="Glyas_Bleomycin-R_OHBP_Dase"/>
</dbReference>
<dbReference type="Pfam" id="PF18029">
    <property type="entry name" value="Glyoxalase_6"/>
    <property type="match status" value="1"/>
</dbReference>
<evidence type="ECO:0000313" key="2">
    <source>
        <dbReference type="EMBL" id="MDN4520984.1"/>
    </source>
</evidence>
<dbReference type="Gene3D" id="3.10.180.10">
    <property type="entry name" value="2,3-Dihydroxybiphenyl 1,2-Dioxygenase, domain 1"/>
    <property type="match status" value="1"/>
</dbReference>
<proteinExistence type="predicted"/>